<dbReference type="Pfam" id="PF00724">
    <property type="entry name" value="Oxidored_FMN"/>
    <property type="match status" value="1"/>
</dbReference>
<dbReference type="PANTHER" id="PTHR43303:SF4">
    <property type="entry name" value="NADPH DEHYDROGENASE C23G7.10C-RELATED"/>
    <property type="match status" value="1"/>
</dbReference>
<dbReference type="Gene3D" id="3.20.20.70">
    <property type="entry name" value="Aldolase class I"/>
    <property type="match status" value="1"/>
</dbReference>
<dbReference type="AlphaFoldDB" id="A0A5S5DL08"/>
<evidence type="ECO:0000313" key="8">
    <source>
        <dbReference type="Proteomes" id="UP000325105"/>
    </source>
</evidence>
<keyword evidence="8" id="KW-1185">Reference proteome</keyword>
<sequence>MSKLFSQLTLRNIVLPNRIVVSPMCQYSSEDGFATDWHLVHLGQFAIGKAAAIIQEATAISPEGRISFWDLGIWKDEHIEKYRQITSFIKSQGSIPGIQLAHAGRKASDNRPWAGRGQLSSQHPNGWQTVAPSPLPFQDDDMTPVPLSDADINRLIEDFRKAAQRAIEAGYQIIEIHAAHGYLIHQFLSPLTNTRTDAFGGSFENRIRFLLAIVDVVRPVVSEGSLWVRISATDWAEGGWDLAQSIALAKTLKDKGVDVIDVSSGGAVKHQVIPVEPNYQVPFAEAIRRETGVTTGTVGIITSARQAENIIADGQADFTLIGRAFLDDPHFVYHSARELGVSLDWAPQYSRAEKTITSVQRFTSE</sequence>
<keyword evidence="5" id="KW-0560">Oxidoreductase</keyword>
<keyword evidence="4" id="KW-0521">NADP</keyword>
<keyword evidence="3" id="KW-0288">FMN</keyword>
<gene>
    <name evidence="7" type="ORF">BC792_10611</name>
</gene>
<dbReference type="InterPro" id="IPR001155">
    <property type="entry name" value="OxRdtase_FMN_N"/>
</dbReference>
<dbReference type="PANTHER" id="PTHR43303">
    <property type="entry name" value="NADPH DEHYDROGENASE C23G7.10C-RELATED"/>
    <property type="match status" value="1"/>
</dbReference>
<dbReference type="GO" id="GO:0050661">
    <property type="term" value="F:NADP binding"/>
    <property type="evidence" value="ECO:0007669"/>
    <property type="project" value="InterPro"/>
</dbReference>
<dbReference type="RefSeq" id="WP_148908104.1">
    <property type="nucleotide sequence ID" value="NZ_VNHX01000006.1"/>
</dbReference>
<dbReference type="CDD" id="cd02932">
    <property type="entry name" value="OYE_YqiM_FMN"/>
    <property type="match status" value="1"/>
</dbReference>
<dbReference type="GO" id="GO:0003959">
    <property type="term" value="F:NADPH dehydrogenase activity"/>
    <property type="evidence" value="ECO:0007669"/>
    <property type="project" value="InterPro"/>
</dbReference>
<evidence type="ECO:0000256" key="3">
    <source>
        <dbReference type="ARBA" id="ARBA00022643"/>
    </source>
</evidence>
<accession>A0A5S5DL08</accession>
<name>A0A5S5DL08_9SPHI</name>
<dbReference type="SUPFAM" id="SSF51395">
    <property type="entry name" value="FMN-linked oxidoreductases"/>
    <property type="match status" value="1"/>
</dbReference>
<evidence type="ECO:0000256" key="4">
    <source>
        <dbReference type="ARBA" id="ARBA00022857"/>
    </source>
</evidence>
<dbReference type="InterPro" id="IPR044152">
    <property type="entry name" value="YqjM-like"/>
</dbReference>
<feature type="domain" description="NADH:flavin oxidoreductase/NADH oxidase N-terminal" evidence="6">
    <location>
        <begin position="3"/>
        <end position="334"/>
    </location>
</feature>
<dbReference type="GO" id="GO:0010181">
    <property type="term" value="F:FMN binding"/>
    <property type="evidence" value="ECO:0007669"/>
    <property type="project" value="InterPro"/>
</dbReference>
<evidence type="ECO:0000256" key="5">
    <source>
        <dbReference type="ARBA" id="ARBA00023002"/>
    </source>
</evidence>
<dbReference type="EMBL" id="VNHX01000006">
    <property type="protein sequence ID" value="TYP96304.1"/>
    <property type="molecule type" value="Genomic_DNA"/>
</dbReference>
<dbReference type="Proteomes" id="UP000325105">
    <property type="component" value="Unassembled WGS sequence"/>
</dbReference>
<proteinExistence type="predicted"/>
<protein>
    <submittedName>
        <fullName evidence="7">2,4-dienoyl-CoA reductase-like NADH-dependent reductase (Old Yellow Enzyme family)</fullName>
    </submittedName>
</protein>
<evidence type="ECO:0000256" key="2">
    <source>
        <dbReference type="ARBA" id="ARBA00022630"/>
    </source>
</evidence>
<comment type="cofactor">
    <cofactor evidence="1">
        <name>FMN</name>
        <dbReference type="ChEBI" id="CHEBI:58210"/>
    </cofactor>
</comment>
<evidence type="ECO:0000313" key="7">
    <source>
        <dbReference type="EMBL" id="TYP96304.1"/>
    </source>
</evidence>
<evidence type="ECO:0000259" key="6">
    <source>
        <dbReference type="Pfam" id="PF00724"/>
    </source>
</evidence>
<comment type="caution">
    <text evidence="7">The sequence shown here is derived from an EMBL/GenBank/DDBJ whole genome shotgun (WGS) entry which is preliminary data.</text>
</comment>
<dbReference type="InterPro" id="IPR013785">
    <property type="entry name" value="Aldolase_TIM"/>
</dbReference>
<organism evidence="7 8">
    <name type="scientific">Sphingobacterium allocomposti</name>
    <dbReference type="NCBI Taxonomy" id="415956"/>
    <lineage>
        <taxon>Bacteria</taxon>
        <taxon>Pseudomonadati</taxon>
        <taxon>Bacteroidota</taxon>
        <taxon>Sphingobacteriia</taxon>
        <taxon>Sphingobacteriales</taxon>
        <taxon>Sphingobacteriaceae</taxon>
        <taxon>Sphingobacterium</taxon>
    </lineage>
</organism>
<dbReference type="OrthoDB" id="9772736at2"/>
<reference evidence="7 8" key="1">
    <citation type="submission" date="2019-07" db="EMBL/GenBank/DDBJ databases">
        <title>Genomic Encyclopedia of Archaeal and Bacterial Type Strains, Phase II (KMG-II): from individual species to whole genera.</title>
        <authorList>
            <person name="Goeker M."/>
        </authorList>
    </citation>
    <scope>NUCLEOTIDE SEQUENCE [LARGE SCALE GENOMIC DNA]</scope>
    <source>
        <strain evidence="7 8">DSM 18850</strain>
    </source>
</reference>
<evidence type="ECO:0000256" key="1">
    <source>
        <dbReference type="ARBA" id="ARBA00001917"/>
    </source>
</evidence>
<keyword evidence="2" id="KW-0285">Flavoprotein</keyword>